<protein>
    <recommendedName>
        <fullName evidence="3">Peptidase M15A C-terminal domain-containing protein</fullName>
    </recommendedName>
</protein>
<gene>
    <name evidence="1" type="ORF">JW984_15310</name>
</gene>
<organism evidence="1 2">
    <name type="scientific">Candidatus Zymogenus saltonus</name>
    <dbReference type="NCBI Taxonomy" id="2844893"/>
    <lineage>
        <taxon>Bacteria</taxon>
        <taxon>Deltaproteobacteria</taxon>
        <taxon>Candidatus Zymogenia</taxon>
        <taxon>Candidatus Zymogeniales</taxon>
        <taxon>Candidatus Zymogenaceae</taxon>
        <taxon>Candidatus Zymogenus</taxon>
    </lineage>
</organism>
<dbReference type="InterPro" id="IPR009045">
    <property type="entry name" value="Zn_M74/Hedgehog-like"/>
</dbReference>
<proteinExistence type="predicted"/>
<evidence type="ECO:0000313" key="1">
    <source>
        <dbReference type="EMBL" id="MBN1574564.1"/>
    </source>
</evidence>
<dbReference type="SUPFAM" id="SSF55166">
    <property type="entry name" value="Hedgehog/DD-peptidase"/>
    <property type="match status" value="1"/>
</dbReference>
<sequence length="161" mass="18340">MELMTAKDWENIKYFSPEERWGDPHKMERELIFLLDDLRDIFECPFVIHCGLDLYGHSKDSRHHVPVKDSDGNILYHYADAADFHIVGIDYKDAVDLMTAFIGPPPGGLAVANKIGLGIYPHWYGPGFHLDTRGSRARWGAVDRGGKQVYVSFKEAYEAIK</sequence>
<dbReference type="EMBL" id="JAFGIX010000082">
    <property type="protein sequence ID" value="MBN1574564.1"/>
    <property type="molecule type" value="Genomic_DNA"/>
</dbReference>
<evidence type="ECO:0008006" key="3">
    <source>
        <dbReference type="Google" id="ProtNLM"/>
    </source>
</evidence>
<dbReference type="AlphaFoldDB" id="A0A9D8PPU0"/>
<comment type="caution">
    <text evidence="1">The sequence shown here is derived from an EMBL/GenBank/DDBJ whole genome shotgun (WGS) entry which is preliminary data.</text>
</comment>
<dbReference type="Proteomes" id="UP000809273">
    <property type="component" value="Unassembled WGS sequence"/>
</dbReference>
<accession>A0A9D8PPU0</accession>
<evidence type="ECO:0000313" key="2">
    <source>
        <dbReference type="Proteomes" id="UP000809273"/>
    </source>
</evidence>
<reference evidence="1" key="1">
    <citation type="journal article" date="2021" name="Environ. Microbiol.">
        <title>Genomic characterization of three novel Desulfobacterota classes expand the metabolic and phylogenetic diversity of the phylum.</title>
        <authorList>
            <person name="Murphy C.L."/>
            <person name="Biggerstaff J."/>
            <person name="Eichhorn A."/>
            <person name="Ewing E."/>
            <person name="Shahan R."/>
            <person name="Soriano D."/>
            <person name="Stewart S."/>
            <person name="VanMol K."/>
            <person name="Walker R."/>
            <person name="Walters P."/>
            <person name="Elshahed M.S."/>
            <person name="Youssef N.H."/>
        </authorList>
    </citation>
    <scope>NUCLEOTIDE SEQUENCE</scope>
    <source>
        <strain evidence="1">Zod_Metabat.24</strain>
    </source>
</reference>
<name>A0A9D8PPU0_9DELT</name>
<reference evidence="1" key="2">
    <citation type="submission" date="2021-01" db="EMBL/GenBank/DDBJ databases">
        <authorList>
            <person name="Hahn C.R."/>
            <person name="Youssef N.H."/>
            <person name="Elshahed M."/>
        </authorList>
    </citation>
    <scope>NUCLEOTIDE SEQUENCE</scope>
    <source>
        <strain evidence="1">Zod_Metabat.24</strain>
    </source>
</reference>